<dbReference type="SUPFAM" id="SSF53335">
    <property type="entry name" value="S-adenosyl-L-methionine-dependent methyltransferases"/>
    <property type="match status" value="1"/>
</dbReference>
<dbReference type="Pfam" id="PF06325">
    <property type="entry name" value="PrmA"/>
    <property type="match status" value="1"/>
</dbReference>
<dbReference type="Gene3D" id="2.70.160.11">
    <property type="entry name" value="Hnrnp arginine n-methyltransferase1"/>
    <property type="match status" value="1"/>
</dbReference>
<dbReference type="InterPro" id="IPR029063">
    <property type="entry name" value="SAM-dependent_MTases_sf"/>
</dbReference>
<gene>
    <name evidence="1" type="ORF">F0U60_40025</name>
</gene>
<evidence type="ECO:0000313" key="1">
    <source>
        <dbReference type="EMBL" id="WNG49624.1"/>
    </source>
</evidence>
<reference evidence="1 2" key="1">
    <citation type="submission" date="2019-08" db="EMBL/GenBank/DDBJ databases">
        <title>Archangium and Cystobacter genomes.</title>
        <authorList>
            <person name="Chen I.-C.K."/>
            <person name="Wielgoss S."/>
        </authorList>
    </citation>
    <scope>NUCLEOTIDE SEQUENCE [LARGE SCALE GENOMIC DNA]</scope>
    <source>
        <strain evidence="1 2">Cbm 6</strain>
    </source>
</reference>
<name>A0ABY9X2I1_9BACT</name>
<protein>
    <submittedName>
        <fullName evidence="1">Uncharacterized protein</fullName>
    </submittedName>
</protein>
<evidence type="ECO:0000313" key="2">
    <source>
        <dbReference type="Proteomes" id="UP001611383"/>
    </source>
</evidence>
<accession>A0ABY9X2I1</accession>
<dbReference type="PANTHER" id="PTHR11006:SF4">
    <property type="entry name" value="PROTEIN ARGININE N-METHYLTRANSFERASE 7"/>
    <property type="match status" value="1"/>
</dbReference>
<dbReference type="CDD" id="cd02440">
    <property type="entry name" value="AdoMet_MTases"/>
    <property type="match status" value="1"/>
</dbReference>
<dbReference type="Proteomes" id="UP001611383">
    <property type="component" value="Chromosome"/>
</dbReference>
<keyword evidence="2" id="KW-1185">Reference proteome</keyword>
<sequence length="465" mass="51879">MLRICMGPMASSPPCSRGKGERWVHPPWIDGLFNPMVCLPPRLWTVLAGNLLLRTHHLMAQTQYWTSRGLIIHVEPDGSIVANASMSRPSIPMNAEHLLLLHAFKAAKGPEQAFDEVAPRMSREFFERLLAELVELDILVPVVNGGVDATQFLPASGLWTDLCEHYEMLRDTVRVNSYKSAIFQNVRGKVVAEIGAGTGILSILAAQAGATKVYAIEETELGSLAEEMFRANKVDDRVTLIRGNSRNVTLPEGVDVILHELINVDPFAENLITSIRDGKRFFRNPKEGRFLPYRIQAVCMGVSPRDTPTEGNRILRDVENLDGFYGVDFTPFRERVRAARRDLGASLFFRGDYTRVAPKGILTEECVLRDVDCHQDMSRVLDDSPVPGVLRVTDAGVLGGVAIFFKAWLDEKHILSASPFAPPTCWGFMVKELEHTLHVKPGDEVRITSRLRTTARSQRMEVNLA</sequence>
<dbReference type="Gene3D" id="3.40.50.150">
    <property type="entry name" value="Vaccinia Virus protein VP39"/>
    <property type="match status" value="1"/>
</dbReference>
<dbReference type="EMBL" id="CP043494">
    <property type="protein sequence ID" value="WNG49624.1"/>
    <property type="molecule type" value="Genomic_DNA"/>
</dbReference>
<organism evidence="1 2">
    <name type="scientific">Archangium minus</name>
    <dbReference type="NCBI Taxonomy" id="83450"/>
    <lineage>
        <taxon>Bacteria</taxon>
        <taxon>Pseudomonadati</taxon>
        <taxon>Myxococcota</taxon>
        <taxon>Myxococcia</taxon>
        <taxon>Myxococcales</taxon>
        <taxon>Cystobacterineae</taxon>
        <taxon>Archangiaceae</taxon>
        <taxon>Archangium</taxon>
    </lineage>
</organism>
<dbReference type="InterPro" id="IPR025799">
    <property type="entry name" value="Arg_MeTrfase"/>
</dbReference>
<proteinExistence type="predicted"/>
<dbReference type="PANTHER" id="PTHR11006">
    <property type="entry name" value="PROTEIN ARGININE N-METHYLTRANSFERASE"/>
    <property type="match status" value="1"/>
</dbReference>